<dbReference type="GO" id="GO:0016757">
    <property type="term" value="F:glycosyltransferase activity"/>
    <property type="evidence" value="ECO:0007669"/>
    <property type="project" value="InterPro"/>
</dbReference>
<dbReference type="AlphaFoldDB" id="A0A2Z6AX88"/>
<organism evidence="2 3">
    <name type="scientific">Desulfovibrio ferrophilus</name>
    <dbReference type="NCBI Taxonomy" id="241368"/>
    <lineage>
        <taxon>Bacteria</taxon>
        <taxon>Pseudomonadati</taxon>
        <taxon>Thermodesulfobacteriota</taxon>
        <taxon>Desulfovibrionia</taxon>
        <taxon>Desulfovibrionales</taxon>
        <taxon>Desulfovibrionaceae</taxon>
        <taxon>Desulfovibrio</taxon>
    </lineage>
</organism>
<dbReference type="InterPro" id="IPR001296">
    <property type="entry name" value="Glyco_trans_1"/>
</dbReference>
<dbReference type="Gene3D" id="3.40.50.2000">
    <property type="entry name" value="Glycogen Phosphorylase B"/>
    <property type="match status" value="1"/>
</dbReference>
<dbReference type="KEGG" id="dfl:DFE_1125"/>
<feature type="domain" description="Glycosyl transferase family 1" evidence="1">
    <location>
        <begin position="241"/>
        <end position="307"/>
    </location>
</feature>
<evidence type="ECO:0000259" key="1">
    <source>
        <dbReference type="Pfam" id="PF00534"/>
    </source>
</evidence>
<accession>A0A2Z6AX88</accession>
<dbReference type="RefSeq" id="WP_126377461.1">
    <property type="nucleotide sequence ID" value="NZ_AP017378.1"/>
</dbReference>
<reference evidence="2 3" key="1">
    <citation type="journal article" date="2018" name="Sci. Adv.">
        <title>Multi-heme cytochromes provide a pathway for survival in energy-limited environments.</title>
        <authorList>
            <person name="Deng X."/>
            <person name="Dohmae N."/>
            <person name="Nealson K.H."/>
            <person name="Hashimoto K."/>
            <person name="Okamoto A."/>
        </authorList>
    </citation>
    <scope>NUCLEOTIDE SEQUENCE [LARGE SCALE GENOMIC DNA]</scope>
    <source>
        <strain evidence="2 3">IS5</strain>
    </source>
</reference>
<dbReference type="EMBL" id="AP017378">
    <property type="protein sequence ID" value="BBD07851.1"/>
    <property type="molecule type" value="Genomic_DNA"/>
</dbReference>
<keyword evidence="2" id="KW-0808">Transferase</keyword>
<dbReference type="OrthoDB" id="9815351at2"/>
<evidence type="ECO:0000313" key="2">
    <source>
        <dbReference type="EMBL" id="BBD07851.1"/>
    </source>
</evidence>
<dbReference type="CDD" id="cd03801">
    <property type="entry name" value="GT4_PimA-like"/>
    <property type="match status" value="1"/>
</dbReference>
<keyword evidence="3" id="KW-1185">Reference proteome</keyword>
<name>A0A2Z6AX88_9BACT</name>
<sequence length="332" mass="36349">MPRLLFLTQSGETLPSVRFRVLPFVQLAREAGVDADWMRYPKTALARAAFFARLPKTEIIVLQKKLVSRVELALLRSKAGKLFFDFDDALWASHPNQGACGGESDAGELARLLRVCAGVDGVIAGNAFLAAKVREVSQRVDQISTPLDTQKYVPGVAEHSGRPVVGWMGTSCNLFFLPEVFQALEPVGHKFLLSVISDADYSIPKALSGSSERWDSEREVAQLQAMDIGLMPLTDDEYTRGKCGFKLLQYMACGVVPVASDVGFNREIVTHGVDGFLAATPDDFLEYVDRLASDQDLRLEMSARARETVVSKFGLSAAALRLWDILGLSTSS</sequence>
<gene>
    <name evidence="2" type="ORF">DFE_1125</name>
</gene>
<dbReference type="SUPFAM" id="SSF53756">
    <property type="entry name" value="UDP-Glycosyltransferase/glycogen phosphorylase"/>
    <property type="match status" value="1"/>
</dbReference>
<evidence type="ECO:0000313" key="3">
    <source>
        <dbReference type="Proteomes" id="UP000269883"/>
    </source>
</evidence>
<dbReference type="Pfam" id="PF00534">
    <property type="entry name" value="Glycos_transf_1"/>
    <property type="match status" value="1"/>
</dbReference>
<protein>
    <submittedName>
        <fullName evidence="2">Group 1 glycosyl transferase</fullName>
    </submittedName>
</protein>
<dbReference type="PANTHER" id="PTHR12526">
    <property type="entry name" value="GLYCOSYLTRANSFERASE"/>
    <property type="match status" value="1"/>
</dbReference>
<proteinExistence type="predicted"/>
<dbReference type="Proteomes" id="UP000269883">
    <property type="component" value="Chromosome"/>
</dbReference>